<accession>A0AAV0VGS9</accession>
<protein>
    <submittedName>
        <fullName evidence="1">Uncharacterized protein</fullName>
    </submittedName>
</protein>
<dbReference type="EMBL" id="CARXXK010000001">
    <property type="protein sequence ID" value="CAI6343368.1"/>
    <property type="molecule type" value="Genomic_DNA"/>
</dbReference>
<organism evidence="1 2">
    <name type="scientific">Macrosiphum euphorbiae</name>
    <name type="common">potato aphid</name>
    <dbReference type="NCBI Taxonomy" id="13131"/>
    <lineage>
        <taxon>Eukaryota</taxon>
        <taxon>Metazoa</taxon>
        <taxon>Ecdysozoa</taxon>
        <taxon>Arthropoda</taxon>
        <taxon>Hexapoda</taxon>
        <taxon>Insecta</taxon>
        <taxon>Pterygota</taxon>
        <taxon>Neoptera</taxon>
        <taxon>Paraneoptera</taxon>
        <taxon>Hemiptera</taxon>
        <taxon>Sternorrhyncha</taxon>
        <taxon>Aphidomorpha</taxon>
        <taxon>Aphidoidea</taxon>
        <taxon>Aphididae</taxon>
        <taxon>Macrosiphini</taxon>
        <taxon>Macrosiphum</taxon>
    </lineage>
</organism>
<proteinExistence type="predicted"/>
<evidence type="ECO:0000313" key="1">
    <source>
        <dbReference type="EMBL" id="CAI6343368.1"/>
    </source>
</evidence>
<gene>
    <name evidence="1" type="ORF">MEUPH1_LOCUS648</name>
</gene>
<evidence type="ECO:0000313" key="2">
    <source>
        <dbReference type="Proteomes" id="UP001160148"/>
    </source>
</evidence>
<keyword evidence="2" id="KW-1185">Reference proteome</keyword>
<dbReference type="AlphaFoldDB" id="A0AAV0VGS9"/>
<comment type="caution">
    <text evidence="1">The sequence shown here is derived from an EMBL/GenBank/DDBJ whole genome shotgun (WGS) entry which is preliminary data.</text>
</comment>
<sequence length="138" mass="15641">MMAQLQLTQKALKQDTPCAKSKRFLQSLMSCNVTLDQFSNELENNNFEQDLLETDDLINNFDLISSFKDWALSILTKCETQIIGIEGEFDNAQYIPELVPLVVNSMKLFPCWSSIMVGIFGYGEKTASSSRIESNLKK</sequence>
<name>A0AAV0VGS9_9HEMI</name>
<dbReference type="Proteomes" id="UP001160148">
    <property type="component" value="Unassembled WGS sequence"/>
</dbReference>
<reference evidence="1 2" key="1">
    <citation type="submission" date="2023-01" db="EMBL/GenBank/DDBJ databases">
        <authorList>
            <person name="Whitehead M."/>
        </authorList>
    </citation>
    <scope>NUCLEOTIDE SEQUENCE [LARGE SCALE GENOMIC DNA]</scope>
</reference>